<sequence>MEIVILRKEGGSPQLHNEEKSGMRSSMVSALICSSRVYVEDRTVMTERISRIISKIVGLEAEQFRGP</sequence>
<keyword evidence="2" id="KW-1185">Reference proteome</keyword>
<dbReference type="EMBL" id="CATQJL010000223">
    <property type="protein sequence ID" value="CAJ0597590.1"/>
    <property type="molecule type" value="Genomic_DNA"/>
</dbReference>
<comment type="caution">
    <text evidence="1">The sequence shown here is derived from an EMBL/GenBank/DDBJ whole genome shotgun (WGS) entry which is preliminary data.</text>
</comment>
<dbReference type="Proteomes" id="UP001176961">
    <property type="component" value="Unassembled WGS sequence"/>
</dbReference>
<protein>
    <submittedName>
        <fullName evidence="1">Uncharacterized protein</fullName>
    </submittedName>
</protein>
<evidence type="ECO:0000313" key="2">
    <source>
        <dbReference type="Proteomes" id="UP001176961"/>
    </source>
</evidence>
<organism evidence="1 2">
    <name type="scientific">Cylicocyclus nassatus</name>
    <name type="common">Nematode worm</name>
    <dbReference type="NCBI Taxonomy" id="53992"/>
    <lineage>
        <taxon>Eukaryota</taxon>
        <taxon>Metazoa</taxon>
        <taxon>Ecdysozoa</taxon>
        <taxon>Nematoda</taxon>
        <taxon>Chromadorea</taxon>
        <taxon>Rhabditida</taxon>
        <taxon>Rhabditina</taxon>
        <taxon>Rhabditomorpha</taxon>
        <taxon>Strongyloidea</taxon>
        <taxon>Strongylidae</taxon>
        <taxon>Cylicocyclus</taxon>
    </lineage>
</organism>
<reference evidence="1" key="1">
    <citation type="submission" date="2023-07" db="EMBL/GenBank/DDBJ databases">
        <authorList>
            <consortium name="CYATHOMIX"/>
        </authorList>
    </citation>
    <scope>NUCLEOTIDE SEQUENCE</scope>
    <source>
        <strain evidence="1">N/A</strain>
    </source>
</reference>
<name>A0AA36M4H1_CYLNA</name>
<dbReference type="AlphaFoldDB" id="A0AA36M4H1"/>
<gene>
    <name evidence="1" type="ORF">CYNAS_LOCUS9573</name>
</gene>
<proteinExistence type="predicted"/>
<evidence type="ECO:0000313" key="1">
    <source>
        <dbReference type="EMBL" id="CAJ0597590.1"/>
    </source>
</evidence>
<accession>A0AA36M4H1</accession>